<gene>
    <name evidence="2" type="ORF">CEG14_05765</name>
</gene>
<dbReference type="OrthoDB" id="7497539at2"/>
<dbReference type="AlphaFoldDB" id="A0A261SPP3"/>
<dbReference type="Proteomes" id="UP000217005">
    <property type="component" value="Unassembled WGS sequence"/>
</dbReference>
<accession>A0A261SPP3</accession>
<name>A0A261SPP3_9BORD</name>
<feature type="domain" description="Baseplate protein J-like barrel" evidence="1">
    <location>
        <begin position="105"/>
        <end position="183"/>
    </location>
</feature>
<evidence type="ECO:0000313" key="3">
    <source>
        <dbReference type="Proteomes" id="UP000217005"/>
    </source>
</evidence>
<evidence type="ECO:0000259" key="1">
    <source>
        <dbReference type="Pfam" id="PF04865"/>
    </source>
</evidence>
<protein>
    <recommendedName>
        <fullName evidence="1">Baseplate protein J-like barrel domain-containing protein</fullName>
    </recommendedName>
</protein>
<comment type="caution">
    <text evidence="2">The sequence shown here is derived from an EMBL/GenBank/DDBJ whole genome shotgun (WGS) entry which is preliminary data.</text>
</comment>
<dbReference type="EMBL" id="NEVL01000002">
    <property type="protein sequence ID" value="OZI39041.1"/>
    <property type="molecule type" value="Genomic_DNA"/>
</dbReference>
<reference evidence="2 3" key="1">
    <citation type="submission" date="2017-05" db="EMBL/GenBank/DDBJ databases">
        <title>Complete and WGS of Bordetella genogroups.</title>
        <authorList>
            <person name="Spilker T."/>
            <person name="LiPuma J."/>
        </authorList>
    </citation>
    <scope>NUCLEOTIDE SEQUENCE [LARGE SCALE GENOMIC DNA]</scope>
    <source>
        <strain evidence="2 3">AU17610</strain>
    </source>
</reference>
<proteinExistence type="predicted"/>
<dbReference type="Pfam" id="PF04865">
    <property type="entry name" value="Baseplate_J"/>
    <property type="match status" value="1"/>
</dbReference>
<organism evidence="2 3">
    <name type="scientific">Bordetella genomosp. 1</name>
    <dbReference type="NCBI Taxonomy" id="1395607"/>
    <lineage>
        <taxon>Bacteria</taxon>
        <taxon>Pseudomonadati</taxon>
        <taxon>Pseudomonadota</taxon>
        <taxon>Betaproteobacteria</taxon>
        <taxon>Burkholderiales</taxon>
        <taxon>Alcaligenaceae</taxon>
        <taxon>Bordetella</taxon>
    </lineage>
</organism>
<evidence type="ECO:0000313" key="2">
    <source>
        <dbReference type="EMBL" id="OZI39041.1"/>
    </source>
</evidence>
<dbReference type="InterPro" id="IPR006949">
    <property type="entry name" value="Barrel_Baseplate_J-like"/>
</dbReference>
<sequence length="403" mass="42122">MMTTSQVPRVQFTPAGLVLPQESEILAGVQADMDNAFGGGLNPALETPQGQLASSTTAIIGSKNNEFASYVNQVDPSFAAGRMQDAIGRIYFLDRKPGTATAVIATCTGLTGATIPVGARAQAVDGNIYICTQSGTIPLGGSVDLPFVCSVNGPISCAAGALSQIYQAIPGWDSVLNADDGTVGSNVESRAEFELRRQQSVALNARGSLPSIYAAVANVDGVIDAYVTENNESVAQEIGGVMLAPHSIWVAAVGGQAADIAEAIWRKKSNGADYNGNTSQIVQDTENYQYPYPSYVVRWETPDALPVLFRVEIAANPALPSDVVAQVKQAIIDAFNGVDGGQRARIGSIIYASRFYAPVSLISPALSILSLLIGTSTPTAPSVTVNIDRRPTVSADDIVVVLT</sequence>